<dbReference type="InterPro" id="IPR036402">
    <property type="entry name" value="EF-Ts_dimer_sf"/>
</dbReference>
<evidence type="ECO:0000256" key="1">
    <source>
        <dbReference type="ARBA" id="ARBA00005532"/>
    </source>
</evidence>
<evidence type="ECO:0000256" key="8">
    <source>
        <dbReference type="RuleBase" id="RU000643"/>
    </source>
</evidence>
<dbReference type="OrthoDB" id="9808348at2"/>
<evidence type="ECO:0000256" key="5">
    <source>
        <dbReference type="ARBA" id="ARBA00022917"/>
    </source>
</evidence>
<dbReference type="Gene3D" id="3.30.479.20">
    <property type="entry name" value="Elongation factor Ts, dimerisation domain"/>
    <property type="match status" value="2"/>
</dbReference>
<gene>
    <name evidence="6" type="primary">tsf</name>
    <name evidence="10" type="ORF">D9V78_00795</name>
</gene>
<dbReference type="InterPro" id="IPR001816">
    <property type="entry name" value="Transl_elong_EFTs/EF1B"/>
</dbReference>
<evidence type="ECO:0000256" key="3">
    <source>
        <dbReference type="ARBA" id="ARBA00022490"/>
    </source>
</evidence>
<evidence type="ECO:0000256" key="6">
    <source>
        <dbReference type="HAMAP-Rule" id="MF_00050"/>
    </source>
</evidence>
<dbReference type="HAMAP" id="MF_00050">
    <property type="entry name" value="EF_Ts"/>
    <property type="match status" value="1"/>
</dbReference>
<dbReference type="FunFam" id="1.10.8.10:FF:000001">
    <property type="entry name" value="Elongation factor Ts"/>
    <property type="match status" value="1"/>
</dbReference>
<feature type="region of interest" description="Involved in Mg(2+) ion dislocation from EF-Tu" evidence="6">
    <location>
        <begin position="87"/>
        <end position="90"/>
    </location>
</feature>
<evidence type="ECO:0000259" key="9">
    <source>
        <dbReference type="Pfam" id="PF00889"/>
    </source>
</evidence>
<dbReference type="NCBIfam" id="TIGR00116">
    <property type="entry name" value="tsf"/>
    <property type="match status" value="1"/>
</dbReference>
<protein>
    <recommendedName>
        <fullName evidence="2 6">Elongation factor Ts</fullName>
        <shortName evidence="6">EF-Ts</shortName>
    </recommendedName>
</protein>
<dbReference type="SUPFAM" id="SSF46934">
    <property type="entry name" value="UBA-like"/>
    <property type="match status" value="1"/>
</dbReference>
<dbReference type="PROSITE" id="PS01126">
    <property type="entry name" value="EF_TS_1"/>
    <property type="match status" value="1"/>
</dbReference>
<evidence type="ECO:0000313" key="10">
    <source>
        <dbReference type="EMBL" id="QCI25958.1"/>
    </source>
</evidence>
<dbReference type="PANTHER" id="PTHR11741:SF0">
    <property type="entry name" value="ELONGATION FACTOR TS, MITOCHONDRIAL"/>
    <property type="match status" value="1"/>
</dbReference>
<name>A0A4D6YJS3_9GAMM</name>
<dbReference type="GO" id="GO:0005737">
    <property type="term" value="C:cytoplasm"/>
    <property type="evidence" value="ECO:0007669"/>
    <property type="project" value="UniProtKB-SubCell"/>
</dbReference>
<dbReference type="EMBL" id="CP032999">
    <property type="protein sequence ID" value="QCI25958.1"/>
    <property type="molecule type" value="Genomic_DNA"/>
</dbReference>
<accession>A0A4D6YJS3</accession>
<keyword evidence="5 6" id="KW-0648">Protein biosynthesis</keyword>
<evidence type="ECO:0000256" key="2">
    <source>
        <dbReference type="ARBA" id="ARBA00016956"/>
    </source>
</evidence>
<dbReference type="SUPFAM" id="SSF54713">
    <property type="entry name" value="Elongation factor Ts (EF-Ts), dimerisation domain"/>
    <property type="match status" value="1"/>
</dbReference>
<dbReference type="Pfam" id="PF00889">
    <property type="entry name" value="EF_TS"/>
    <property type="match status" value="1"/>
</dbReference>
<comment type="subcellular location">
    <subcellularLocation>
        <location evidence="6 8">Cytoplasm</location>
    </subcellularLocation>
</comment>
<dbReference type="Gene3D" id="1.10.8.10">
    <property type="entry name" value="DNA helicase RuvA subunit, C-terminal domain"/>
    <property type="match status" value="1"/>
</dbReference>
<sequence length="272" mass="31024">MLLGKKIMRITSDLVKKLRLKSGIGIMECKKALITAKGDMQKAIIILKKNGQIKSENRSKNVALRGIIFTYLKKNRYAYILELNCETDFVAQHSDFIKFATEVLSTAYIENITDISVLKNNFESKRNFLISRFGENILIRRFSVLIGNTVTAYVHRNKIGVLLYYHGNNQDIIKKVAMHIAAVNPGYLSKKDIPKSILEEEKKIQLEIAIRTGKPVSIAKKIVTGRIEKFINNICLLGQDCVFDVGKKIQDVLYENNLQVIQFIRFELGEII</sequence>
<dbReference type="InterPro" id="IPR018101">
    <property type="entry name" value="Transl_elong_Ts_CS"/>
</dbReference>
<evidence type="ECO:0000256" key="7">
    <source>
        <dbReference type="RuleBase" id="RU000642"/>
    </source>
</evidence>
<dbReference type="InterPro" id="IPR014039">
    <property type="entry name" value="Transl_elong_EFTs/EF1B_dimer"/>
</dbReference>
<dbReference type="AlphaFoldDB" id="A0A4D6YJS3"/>
<dbReference type="GO" id="GO:0003746">
    <property type="term" value="F:translation elongation factor activity"/>
    <property type="evidence" value="ECO:0007669"/>
    <property type="project" value="UniProtKB-UniRule"/>
</dbReference>
<evidence type="ECO:0000256" key="4">
    <source>
        <dbReference type="ARBA" id="ARBA00022768"/>
    </source>
</evidence>
<evidence type="ECO:0000313" key="11">
    <source>
        <dbReference type="Proteomes" id="UP000298685"/>
    </source>
</evidence>
<reference evidence="10 11" key="1">
    <citation type="submission" date="2018-10" db="EMBL/GenBank/DDBJ databases">
        <title>Comparative functional genomics of the obligate endosymbiont Buchnera aphidicola.</title>
        <authorList>
            <person name="Chong R.A."/>
        </authorList>
    </citation>
    <scope>NUCLEOTIDE SEQUENCE [LARGE SCALE GENOMIC DNA]</scope>
    <source>
        <strain evidence="10 11">Ska</strain>
    </source>
</reference>
<comment type="function">
    <text evidence="6 7">Associates with the EF-Tu.GDP complex and induces the exchange of GDP to GTP. It remains bound to the aminoacyl-tRNA.EF-Tu.GTP complex up to the GTP hydrolysis stage on the ribosome.</text>
</comment>
<feature type="domain" description="Translation elongation factor EFTs/EF1B dimerisation" evidence="9">
    <location>
        <begin position="78"/>
        <end position="270"/>
    </location>
</feature>
<dbReference type="Proteomes" id="UP000298685">
    <property type="component" value="Chromosome"/>
</dbReference>
<organism evidence="10 11">
    <name type="scientific">Buchnera aphidicola</name>
    <name type="common">Sarucallis kahawaluokalani</name>
    <dbReference type="NCBI Taxonomy" id="1241878"/>
    <lineage>
        <taxon>Bacteria</taxon>
        <taxon>Pseudomonadati</taxon>
        <taxon>Pseudomonadota</taxon>
        <taxon>Gammaproteobacteria</taxon>
        <taxon>Enterobacterales</taxon>
        <taxon>Erwiniaceae</taxon>
        <taxon>Buchnera</taxon>
    </lineage>
</organism>
<dbReference type="PANTHER" id="PTHR11741">
    <property type="entry name" value="ELONGATION FACTOR TS"/>
    <property type="match status" value="1"/>
</dbReference>
<dbReference type="CDD" id="cd14275">
    <property type="entry name" value="UBA_EF-Ts"/>
    <property type="match status" value="1"/>
</dbReference>
<proteinExistence type="inferred from homology"/>
<dbReference type="InterPro" id="IPR009060">
    <property type="entry name" value="UBA-like_sf"/>
</dbReference>
<comment type="similarity">
    <text evidence="1 6 7">Belongs to the EF-Ts family.</text>
</comment>
<dbReference type="PROSITE" id="PS01127">
    <property type="entry name" value="EF_TS_2"/>
    <property type="match status" value="1"/>
</dbReference>
<keyword evidence="3 6" id="KW-0963">Cytoplasm</keyword>
<dbReference type="Gene3D" id="1.10.286.20">
    <property type="match status" value="1"/>
</dbReference>
<keyword evidence="4 6" id="KW-0251">Elongation factor</keyword>